<organism evidence="1 2">
    <name type="scientific">Listeria floridensis FSL S10-1187</name>
    <dbReference type="NCBI Taxonomy" id="1265817"/>
    <lineage>
        <taxon>Bacteria</taxon>
        <taxon>Bacillati</taxon>
        <taxon>Bacillota</taxon>
        <taxon>Bacilli</taxon>
        <taxon>Bacillales</taxon>
        <taxon>Listeriaceae</taxon>
        <taxon>Listeria</taxon>
    </lineage>
</organism>
<gene>
    <name evidence="1" type="ORF">MFLO_05035</name>
</gene>
<name>A0ABN0RGD4_9LIST</name>
<dbReference type="EMBL" id="AODF01000008">
    <property type="protein sequence ID" value="EUJ32954.1"/>
    <property type="molecule type" value="Genomic_DNA"/>
</dbReference>
<protein>
    <submittedName>
        <fullName evidence="1">Uncharacterized protein</fullName>
    </submittedName>
</protein>
<keyword evidence="2" id="KW-1185">Reference proteome</keyword>
<evidence type="ECO:0000313" key="1">
    <source>
        <dbReference type="EMBL" id="EUJ32954.1"/>
    </source>
</evidence>
<dbReference type="Proteomes" id="UP000019249">
    <property type="component" value="Unassembled WGS sequence"/>
</dbReference>
<dbReference type="RefSeq" id="WP_036096689.1">
    <property type="nucleotide sequence ID" value="NZ_AODF01000008.1"/>
</dbReference>
<evidence type="ECO:0000313" key="2">
    <source>
        <dbReference type="Proteomes" id="UP000019249"/>
    </source>
</evidence>
<proteinExistence type="predicted"/>
<accession>A0ABN0RGD4</accession>
<reference evidence="1 2" key="1">
    <citation type="journal article" date="2014" name="Int. J. Syst. Evol. Microbiol.">
        <title>Listeria floridensis sp. nov., Listeria aquatica sp. nov., Listeria cornellensis sp. nov., Listeria riparia sp. nov. and Listeria grandensis sp. nov., from agricultural and natural environments.</title>
        <authorList>
            <person name="den Bakker H.C."/>
            <person name="Warchocki S."/>
            <person name="Wright E.M."/>
            <person name="Allred A.F."/>
            <person name="Ahlstrom C."/>
            <person name="Manuel C.S."/>
            <person name="Stasiewicz M.J."/>
            <person name="Burrell A."/>
            <person name="Roof S."/>
            <person name="Strawn L."/>
            <person name="Fortes E.D."/>
            <person name="Nightingale K.K."/>
            <person name="Kephart D."/>
            <person name="Wiedmann M."/>
        </authorList>
    </citation>
    <scope>NUCLEOTIDE SEQUENCE [LARGE SCALE GENOMIC DNA]</scope>
    <source>
        <strain evidence="1 2">FSL S10-1187</strain>
    </source>
</reference>
<sequence length="84" mass="9896">MMEPYMRKKDRMALARKTLEELLKQDPNEAKAFWAIVKQSERLVDDLASEMLHATGRKKKKLKKASEELITDQQVIPFPQKKMH</sequence>
<comment type="caution">
    <text evidence="1">The sequence shown here is derived from an EMBL/GenBank/DDBJ whole genome shotgun (WGS) entry which is preliminary data.</text>
</comment>